<evidence type="ECO:0000313" key="2">
    <source>
        <dbReference type="Proteomes" id="UP001621418"/>
    </source>
</evidence>
<dbReference type="EMBL" id="CP109527">
    <property type="protein sequence ID" value="WTY34736.1"/>
    <property type="molecule type" value="Genomic_DNA"/>
</dbReference>
<reference evidence="1 2" key="1">
    <citation type="submission" date="2022-10" db="EMBL/GenBank/DDBJ databases">
        <title>The complete genomes of actinobacterial strains from the NBC collection.</title>
        <authorList>
            <person name="Joergensen T.S."/>
            <person name="Alvarez Arevalo M."/>
            <person name="Sterndorff E.B."/>
            <person name="Faurdal D."/>
            <person name="Vuksanovic O."/>
            <person name="Mourched A.-S."/>
            <person name="Charusanti P."/>
            <person name="Shaw S."/>
            <person name="Blin K."/>
            <person name="Weber T."/>
        </authorList>
    </citation>
    <scope>NUCLEOTIDE SEQUENCE [LARGE SCALE GENOMIC DNA]</scope>
    <source>
        <strain evidence="1 2">NBC_01413</strain>
    </source>
</reference>
<dbReference type="RefSeq" id="WP_063055179.1">
    <property type="nucleotide sequence ID" value="NZ_CP109527.1"/>
</dbReference>
<organism evidence="1 2">
    <name type="scientific">Nocardia salmonicida</name>
    <dbReference type="NCBI Taxonomy" id="53431"/>
    <lineage>
        <taxon>Bacteria</taxon>
        <taxon>Bacillati</taxon>
        <taxon>Actinomycetota</taxon>
        <taxon>Actinomycetes</taxon>
        <taxon>Mycobacteriales</taxon>
        <taxon>Nocardiaceae</taxon>
        <taxon>Nocardia</taxon>
    </lineage>
</organism>
<dbReference type="Proteomes" id="UP001621418">
    <property type="component" value="Chromosome"/>
</dbReference>
<proteinExistence type="predicted"/>
<accession>A0ABZ1N4I4</accession>
<keyword evidence="2" id="KW-1185">Reference proteome</keyword>
<gene>
    <name evidence="1" type="ORF">OG308_25975</name>
</gene>
<protein>
    <submittedName>
        <fullName evidence="1">Uncharacterized protein</fullName>
    </submittedName>
</protein>
<name>A0ABZ1N4I4_9NOCA</name>
<sequence length="259" mass="28305">MVDDSRVPCRSTYIGVDRALAGALLALDDAFAALGPPTAIEACSCCRNPADYAVLLNKPRHQLTGTELGVYAFRVLGTVGSEADLRYLTGRILQLLHTDDPHMPDMEVVYCKLGSVGWQSWPQADAIAEVLDAWWHSMFTTAHPRTGIAVVLCALGAAESTIAARLAEWELLDSALSVRNLHEFVVHGCRLADSRVIPTNSYWDRGWVAYDELVGWLSDGSAMEAVTAAFDRTEDLDLLDLLVEIHDVLGWARPVARAS</sequence>
<evidence type="ECO:0000313" key="1">
    <source>
        <dbReference type="EMBL" id="WTY34736.1"/>
    </source>
</evidence>